<protein>
    <submittedName>
        <fullName evidence="2">Helix-turn-helix XRE-family transcriptional regulators</fullName>
    </submittedName>
</protein>
<dbReference type="CDD" id="cd00093">
    <property type="entry name" value="HTH_XRE"/>
    <property type="match status" value="1"/>
</dbReference>
<dbReference type="Gene3D" id="1.10.260.40">
    <property type="entry name" value="lambda repressor-like DNA-binding domains"/>
    <property type="match status" value="1"/>
</dbReference>
<accession>A0A388TGG1</accession>
<dbReference type="SMART" id="SM00530">
    <property type="entry name" value="HTH_XRE"/>
    <property type="match status" value="1"/>
</dbReference>
<dbReference type="InterPro" id="IPR010982">
    <property type="entry name" value="Lambda_DNA-bd_dom_sf"/>
</dbReference>
<organism evidence="2 3">
    <name type="scientific">Candidatus Termititenax persephonae</name>
    <dbReference type="NCBI Taxonomy" id="2218525"/>
    <lineage>
        <taxon>Bacteria</taxon>
        <taxon>Bacillati</taxon>
        <taxon>Candidatus Margulisiibacteriota</taxon>
        <taxon>Candidatus Termititenacia</taxon>
        <taxon>Candidatus Termititenacales</taxon>
        <taxon>Candidatus Termititenacaceae</taxon>
        <taxon>Candidatus Termititenax</taxon>
    </lineage>
</organism>
<gene>
    <name evidence="2" type="ORF">NO2_0577</name>
</gene>
<dbReference type="SUPFAM" id="SSF47413">
    <property type="entry name" value="lambda repressor-like DNA-binding domains"/>
    <property type="match status" value="1"/>
</dbReference>
<evidence type="ECO:0000259" key="1">
    <source>
        <dbReference type="PROSITE" id="PS50943"/>
    </source>
</evidence>
<dbReference type="AlphaFoldDB" id="A0A388TGG1"/>
<dbReference type="GO" id="GO:0003677">
    <property type="term" value="F:DNA binding"/>
    <property type="evidence" value="ECO:0007669"/>
    <property type="project" value="InterPro"/>
</dbReference>
<evidence type="ECO:0000313" key="3">
    <source>
        <dbReference type="Proteomes" id="UP000275925"/>
    </source>
</evidence>
<dbReference type="Pfam" id="PF01381">
    <property type="entry name" value="HTH_3"/>
    <property type="match status" value="1"/>
</dbReference>
<dbReference type="EMBL" id="BGZO01000012">
    <property type="protein sequence ID" value="GBR75953.1"/>
    <property type="molecule type" value="Genomic_DNA"/>
</dbReference>
<sequence length="123" mass="14379">MHNVTDDYLKQAISRKLEQLRHKSQKTLEAAASYLDMDYAQYYRMIKGRNLPHLTTLLKLSNAYGVGLAWWFNDLPSLSVKEKKDIHKNIQEMELLERFRKLKTRAKGLVLKIMEDIEAVSLA</sequence>
<proteinExistence type="predicted"/>
<reference evidence="2 3" key="1">
    <citation type="journal article" date="2019" name="ISME J.">
        <title>Genome analyses of uncultured TG2/ZB3 bacteria in 'Margulisbacteria' specifically attached to ectosymbiotic spirochetes of protists in the termite gut.</title>
        <authorList>
            <person name="Utami Y.D."/>
            <person name="Kuwahara H."/>
            <person name="Igai K."/>
            <person name="Murakami T."/>
            <person name="Sugaya K."/>
            <person name="Morikawa T."/>
            <person name="Nagura Y."/>
            <person name="Yuki M."/>
            <person name="Deevong P."/>
            <person name="Inoue T."/>
            <person name="Kihara K."/>
            <person name="Lo N."/>
            <person name="Yamada A."/>
            <person name="Ohkuma M."/>
            <person name="Hongoh Y."/>
        </authorList>
    </citation>
    <scope>NUCLEOTIDE SEQUENCE [LARGE SCALE GENOMIC DNA]</scope>
    <source>
        <strain evidence="2">NkOx7-02</strain>
    </source>
</reference>
<keyword evidence="3" id="KW-1185">Reference proteome</keyword>
<comment type="caution">
    <text evidence="2">The sequence shown here is derived from an EMBL/GenBank/DDBJ whole genome shotgun (WGS) entry which is preliminary data.</text>
</comment>
<name>A0A388TGG1_9BACT</name>
<dbReference type="InterPro" id="IPR001387">
    <property type="entry name" value="Cro/C1-type_HTH"/>
</dbReference>
<dbReference type="PROSITE" id="PS50943">
    <property type="entry name" value="HTH_CROC1"/>
    <property type="match status" value="1"/>
</dbReference>
<evidence type="ECO:0000313" key="2">
    <source>
        <dbReference type="EMBL" id="GBR75953.1"/>
    </source>
</evidence>
<dbReference type="Proteomes" id="UP000275925">
    <property type="component" value="Unassembled WGS sequence"/>
</dbReference>
<feature type="domain" description="HTH cro/C1-type" evidence="1">
    <location>
        <begin position="17"/>
        <end position="71"/>
    </location>
</feature>